<dbReference type="RefSeq" id="WP_150685343.1">
    <property type="nucleotide sequence ID" value="NZ_CABPSI010000004.1"/>
</dbReference>
<dbReference type="Proteomes" id="UP000333828">
    <property type="component" value="Unassembled WGS sequence"/>
</dbReference>
<dbReference type="PANTHER" id="PTHR33204">
    <property type="entry name" value="TRANSCRIPTIONAL REGULATOR, MARR FAMILY"/>
    <property type="match status" value="1"/>
</dbReference>
<dbReference type="PROSITE" id="PS51118">
    <property type="entry name" value="HTH_HXLR"/>
    <property type="match status" value="1"/>
</dbReference>
<organism evidence="5 6">
    <name type="scientific">Pandoraea iniqua</name>
    <dbReference type="NCBI Taxonomy" id="2508288"/>
    <lineage>
        <taxon>Bacteria</taxon>
        <taxon>Pseudomonadati</taxon>
        <taxon>Pseudomonadota</taxon>
        <taxon>Betaproteobacteria</taxon>
        <taxon>Burkholderiales</taxon>
        <taxon>Burkholderiaceae</taxon>
        <taxon>Pandoraea</taxon>
    </lineage>
</organism>
<sequence length="131" mass="15070">MPRNAAIATPSEIERRYNVYMEGCPARLVFSRLADKWSLLIVKILRDDVQRFNQLRREIGGISPKALSQTLQKLERDGLVHREAFATVPVTVEYSLTELGHTLSELVEPLVEWAENHIEEVLRSQNSFDDH</sequence>
<dbReference type="CDD" id="cd00090">
    <property type="entry name" value="HTH_ARSR"/>
    <property type="match status" value="1"/>
</dbReference>
<dbReference type="Gene3D" id="1.10.10.10">
    <property type="entry name" value="Winged helix-like DNA-binding domain superfamily/Winged helix DNA-binding domain"/>
    <property type="match status" value="1"/>
</dbReference>
<dbReference type="Pfam" id="PF01638">
    <property type="entry name" value="HxlR"/>
    <property type="match status" value="1"/>
</dbReference>
<feature type="domain" description="HTH hxlR-type" evidence="4">
    <location>
        <begin position="24"/>
        <end position="122"/>
    </location>
</feature>
<dbReference type="InterPro" id="IPR001845">
    <property type="entry name" value="HTH_ArsR_DNA-bd_dom"/>
</dbReference>
<reference evidence="5 6" key="1">
    <citation type="submission" date="2019-08" db="EMBL/GenBank/DDBJ databases">
        <authorList>
            <person name="Peeters C."/>
        </authorList>
    </citation>
    <scope>NUCLEOTIDE SEQUENCE [LARGE SCALE GENOMIC DNA]</scope>
    <source>
        <strain evidence="5 6">LMG 31115</strain>
    </source>
</reference>
<keyword evidence="3" id="KW-0804">Transcription</keyword>
<evidence type="ECO:0000313" key="5">
    <source>
        <dbReference type="EMBL" id="VVE33687.1"/>
    </source>
</evidence>
<dbReference type="InterPro" id="IPR011991">
    <property type="entry name" value="ArsR-like_HTH"/>
</dbReference>
<name>A0A5E4XBK6_9BURK</name>
<keyword evidence="1" id="KW-0805">Transcription regulation</keyword>
<dbReference type="EMBL" id="CABPSI010000004">
    <property type="protein sequence ID" value="VVE33687.1"/>
    <property type="molecule type" value="Genomic_DNA"/>
</dbReference>
<dbReference type="SMART" id="SM00418">
    <property type="entry name" value="HTH_ARSR"/>
    <property type="match status" value="1"/>
</dbReference>
<dbReference type="InterPro" id="IPR002577">
    <property type="entry name" value="HTH_HxlR"/>
</dbReference>
<keyword evidence="6" id="KW-1185">Reference proteome</keyword>
<proteinExistence type="predicted"/>
<keyword evidence="2" id="KW-0238">DNA-binding</keyword>
<accession>A0A5E4XBK6</accession>
<evidence type="ECO:0000256" key="2">
    <source>
        <dbReference type="ARBA" id="ARBA00023125"/>
    </source>
</evidence>
<dbReference type="AlphaFoldDB" id="A0A5E4XBK6"/>
<evidence type="ECO:0000256" key="3">
    <source>
        <dbReference type="ARBA" id="ARBA00023163"/>
    </source>
</evidence>
<dbReference type="InterPro" id="IPR036390">
    <property type="entry name" value="WH_DNA-bd_sf"/>
</dbReference>
<gene>
    <name evidence="5" type="primary">yybR_1</name>
    <name evidence="5" type="ORF">PIN31115_03769</name>
</gene>
<dbReference type="InterPro" id="IPR036388">
    <property type="entry name" value="WH-like_DNA-bd_sf"/>
</dbReference>
<dbReference type="SUPFAM" id="SSF46785">
    <property type="entry name" value="Winged helix' DNA-binding domain"/>
    <property type="match status" value="1"/>
</dbReference>
<evidence type="ECO:0000313" key="6">
    <source>
        <dbReference type="Proteomes" id="UP000333828"/>
    </source>
</evidence>
<dbReference type="GO" id="GO:0003677">
    <property type="term" value="F:DNA binding"/>
    <property type="evidence" value="ECO:0007669"/>
    <property type="project" value="UniProtKB-KW"/>
</dbReference>
<dbReference type="GO" id="GO:0003700">
    <property type="term" value="F:DNA-binding transcription factor activity"/>
    <property type="evidence" value="ECO:0007669"/>
    <property type="project" value="InterPro"/>
</dbReference>
<evidence type="ECO:0000259" key="4">
    <source>
        <dbReference type="PROSITE" id="PS51118"/>
    </source>
</evidence>
<protein>
    <submittedName>
        <fullName evidence="5">Putative HTH-type transcriptional regulator YybR</fullName>
    </submittedName>
</protein>
<dbReference type="PANTHER" id="PTHR33204:SF37">
    <property type="entry name" value="HTH-TYPE TRANSCRIPTIONAL REGULATOR YODB"/>
    <property type="match status" value="1"/>
</dbReference>
<evidence type="ECO:0000256" key="1">
    <source>
        <dbReference type="ARBA" id="ARBA00023015"/>
    </source>
</evidence>